<dbReference type="SMART" id="SM00702">
    <property type="entry name" value="P4Hc"/>
    <property type="match status" value="1"/>
</dbReference>
<evidence type="ECO:0000256" key="6">
    <source>
        <dbReference type="SAM" id="MobiDB-lite"/>
    </source>
</evidence>
<comment type="caution">
    <text evidence="9">The sequence shown here is derived from an EMBL/GenBank/DDBJ whole genome shotgun (WGS) entry which is preliminary data.</text>
</comment>
<evidence type="ECO:0000259" key="8">
    <source>
        <dbReference type="SMART" id="SM00702"/>
    </source>
</evidence>
<dbReference type="Gene3D" id="2.60.120.620">
    <property type="entry name" value="q2cbj1_9rhob like domain"/>
    <property type="match status" value="2"/>
</dbReference>
<protein>
    <recommendedName>
        <fullName evidence="8">Prolyl 4-hydroxylase alpha subunit domain-containing protein</fullName>
    </recommendedName>
</protein>
<evidence type="ECO:0000313" key="9">
    <source>
        <dbReference type="EMBL" id="TMW56597.1"/>
    </source>
</evidence>
<evidence type="ECO:0000256" key="5">
    <source>
        <dbReference type="ARBA" id="ARBA00023004"/>
    </source>
</evidence>
<dbReference type="EMBL" id="SPLM01000145">
    <property type="protein sequence ID" value="TMW56597.1"/>
    <property type="molecule type" value="Genomic_DNA"/>
</dbReference>
<evidence type="ECO:0000256" key="7">
    <source>
        <dbReference type="SAM" id="Phobius"/>
    </source>
</evidence>
<keyword evidence="3" id="KW-0223">Dioxygenase</keyword>
<keyword evidence="7" id="KW-0472">Membrane</keyword>
<feature type="domain" description="Prolyl 4-hydroxylase alpha subunit" evidence="8">
    <location>
        <begin position="249"/>
        <end position="693"/>
    </location>
</feature>
<evidence type="ECO:0000256" key="1">
    <source>
        <dbReference type="ARBA" id="ARBA00001961"/>
    </source>
</evidence>
<evidence type="ECO:0000256" key="3">
    <source>
        <dbReference type="ARBA" id="ARBA00022964"/>
    </source>
</evidence>
<dbReference type="PANTHER" id="PTHR10869:SF226">
    <property type="entry name" value="PROLYL 4-HYDROXYLASE ALPHA SUBUNIT DOMAIN-CONTAINING PROTEIN"/>
    <property type="match status" value="1"/>
</dbReference>
<comment type="cofactor">
    <cofactor evidence="1">
        <name>L-ascorbate</name>
        <dbReference type="ChEBI" id="CHEBI:38290"/>
    </cofactor>
</comment>
<dbReference type="GO" id="GO:0005783">
    <property type="term" value="C:endoplasmic reticulum"/>
    <property type="evidence" value="ECO:0007669"/>
    <property type="project" value="TreeGrafter"/>
</dbReference>
<feature type="compositionally biased region" description="Basic and acidic residues" evidence="6">
    <location>
        <begin position="19"/>
        <end position="32"/>
    </location>
</feature>
<dbReference type="AlphaFoldDB" id="A0A8K1FEG1"/>
<dbReference type="GO" id="GO:0005506">
    <property type="term" value="F:iron ion binding"/>
    <property type="evidence" value="ECO:0007669"/>
    <property type="project" value="InterPro"/>
</dbReference>
<reference evidence="9" key="1">
    <citation type="submission" date="2019-03" db="EMBL/GenBank/DDBJ databases">
        <title>Long read genome sequence of the mycoparasitic Pythium oligandrum ATCC 38472 isolated from sugarbeet rhizosphere.</title>
        <authorList>
            <person name="Gaulin E."/>
        </authorList>
    </citation>
    <scope>NUCLEOTIDE SEQUENCE</scope>
    <source>
        <strain evidence="9">ATCC 38472_TT</strain>
    </source>
</reference>
<keyword evidence="2" id="KW-0479">Metal-binding</keyword>
<organism evidence="9 10">
    <name type="scientific">Pythium oligandrum</name>
    <name type="common">Mycoparasitic fungus</name>
    <dbReference type="NCBI Taxonomy" id="41045"/>
    <lineage>
        <taxon>Eukaryota</taxon>
        <taxon>Sar</taxon>
        <taxon>Stramenopiles</taxon>
        <taxon>Oomycota</taxon>
        <taxon>Peronosporomycetes</taxon>
        <taxon>Pythiales</taxon>
        <taxon>Pythiaceae</taxon>
        <taxon>Pythium</taxon>
    </lineage>
</organism>
<proteinExistence type="predicted"/>
<keyword evidence="10" id="KW-1185">Reference proteome</keyword>
<sequence length="717" mass="80643">MAKKNAKAKEAAAATSGSDVDKKPAASKPVAKEASKKSSSSVLFLVLPVLVALVGGLYTTFVVPPTDSALATTTQSAVVNTSVTVDPLKKYPQLTNKYASQMIQIETQQLLTPHTAACPAFEIVGDLMHVEDAMDKTAEQLRQEQLVFLMLNGQNEGLYVKWQAKDACLRELALFAGEKLGADVDVLANGVKLFTQMGLPITSVEQFDQEAGRIAHVLLDFQIWVWPGIKVGHVFEVEGTTVKTLSMRPKVFGVEGFFNEEEAQEIMRQGIDRLERSPVDSAEAVDGYHSDRTSFTAFLHDNEFTRDFRARTAKLTRLPSPSFVERLQLVRYEKGQFFRKHEDYFDSKQFLPKKEIANEDYKLWCTWAVAKIQELVTAGADVPADFLEGGKMYPNYEDKVAFQHAILEAFMEDAKEVDFFREHADVEWGEWISSNLENGARDIVDPLLRDKGYLLPHIIKSWEKRAGFKELKFTIPKRPVSGVTHYFRWIRWVKEHIQNLLDQDASLVPAEFKPEGDMYPTYHISYQNRILKYVLEDHTEEELAAKFGEEWAKWLIANKDSSDVLWQALKTSSEIFDLVVESFTKRAGEHFAYSKPTHLQHFEPNRFVTVFLYLNECLEGGETVFPYSKERLVTNIEREGMAECSEGLAVPPVKLTAAMFYAQSPENFPDPASLHGGCPPARGIKYGSNSFAWNADADEGANAWGLGSDLKADPSAL</sequence>
<dbReference type="InterPro" id="IPR045054">
    <property type="entry name" value="P4HA-like"/>
</dbReference>
<keyword evidence="7" id="KW-0812">Transmembrane</keyword>
<name>A0A8K1FEG1_PYTOL</name>
<dbReference type="PANTHER" id="PTHR10869">
    <property type="entry name" value="PROLYL 4-HYDROXYLASE ALPHA SUBUNIT"/>
    <property type="match status" value="1"/>
</dbReference>
<gene>
    <name evidence="9" type="ORF">Poli38472_006607</name>
</gene>
<dbReference type="GO" id="GO:0031418">
    <property type="term" value="F:L-ascorbic acid binding"/>
    <property type="evidence" value="ECO:0007669"/>
    <property type="project" value="InterPro"/>
</dbReference>
<dbReference type="GO" id="GO:0004656">
    <property type="term" value="F:procollagen-proline 4-dioxygenase activity"/>
    <property type="evidence" value="ECO:0007669"/>
    <property type="project" value="TreeGrafter"/>
</dbReference>
<accession>A0A8K1FEG1</accession>
<dbReference type="OrthoDB" id="420380at2759"/>
<feature type="transmembrane region" description="Helical" evidence="7">
    <location>
        <begin position="42"/>
        <end position="63"/>
    </location>
</feature>
<evidence type="ECO:0000256" key="4">
    <source>
        <dbReference type="ARBA" id="ARBA00023002"/>
    </source>
</evidence>
<evidence type="ECO:0000256" key="2">
    <source>
        <dbReference type="ARBA" id="ARBA00022723"/>
    </source>
</evidence>
<feature type="region of interest" description="Disordered" evidence="6">
    <location>
        <begin position="1"/>
        <end position="32"/>
    </location>
</feature>
<dbReference type="Proteomes" id="UP000794436">
    <property type="component" value="Unassembled WGS sequence"/>
</dbReference>
<keyword evidence="4" id="KW-0560">Oxidoreductase</keyword>
<dbReference type="InterPro" id="IPR006620">
    <property type="entry name" value="Pro_4_hyd_alph"/>
</dbReference>
<evidence type="ECO:0000313" key="10">
    <source>
        <dbReference type="Proteomes" id="UP000794436"/>
    </source>
</evidence>
<keyword evidence="7" id="KW-1133">Transmembrane helix</keyword>
<keyword evidence="5" id="KW-0408">Iron</keyword>